<dbReference type="CDD" id="cd00637">
    <property type="entry name" value="7tm_classA_rhodopsin-like"/>
    <property type="match status" value="1"/>
</dbReference>
<keyword evidence="9" id="KW-1185">Reference proteome</keyword>
<organism evidence="8 9">
    <name type="scientific">Necator americanus</name>
    <name type="common">Human hookworm</name>
    <dbReference type="NCBI Taxonomy" id="51031"/>
    <lineage>
        <taxon>Eukaryota</taxon>
        <taxon>Metazoa</taxon>
        <taxon>Ecdysozoa</taxon>
        <taxon>Nematoda</taxon>
        <taxon>Chromadorea</taxon>
        <taxon>Rhabditida</taxon>
        <taxon>Rhabditina</taxon>
        <taxon>Rhabditomorpha</taxon>
        <taxon>Strongyloidea</taxon>
        <taxon>Ancylostomatidae</taxon>
        <taxon>Bunostominae</taxon>
        <taxon>Necator</taxon>
    </lineage>
</organism>
<feature type="transmembrane region" description="Helical" evidence="6">
    <location>
        <begin position="292"/>
        <end position="311"/>
    </location>
</feature>
<dbReference type="Gene3D" id="1.20.1070.10">
    <property type="entry name" value="Rhodopsin 7-helix transmembrane proteins"/>
    <property type="match status" value="1"/>
</dbReference>
<keyword evidence="4 6" id="KW-0472">Membrane</keyword>
<feature type="transmembrane region" description="Helical" evidence="6">
    <location>
        <begin position="499"/>
        <end position="524"/>
    </location>
</feature>
<dbReference type="SUPFAM" id="SSF55136">
    <property type="entry name" value="Probable bacterial effector-binding domain"/>
    <property type="match status" value="1"/>
</dbReference>
<dbReference type="InterPro" id="IPR017452">
    <property type="entry name" value="GPCR_Rhodpsn_7TM"/>
</dbReference>
<keyword evidence="2 6" id="KW-0812">Transmembrane</keyword>
<feature type="transmembrane region" description="Helical" evidence="6">
    <location>
        <begin position="456"/>
        <end position="478"/>
    </location>
</feature>
<evidence type="ECO:0000259" key="7">
    <source>
        <dbReference type="PROSITE" id="PS50262"/>
    </source>
</evidence>
<dbReference type="EMBL" id="JAVFWL010000002">
    <property type="protein sequence ID" value="KAK6739081.1"/>
    <property type="molecule type" value="Genomic_DNA"/>
</dbReference>
<name>A0ABR1CMF5_NECAM</name>
<dbReference type="InterPro" id="IPR011256">
    <property type="entry name" value="Reg_factor_effector_dom_sf"/>
</dbReference>
<comment type="subcellular location">
    <subcellularLocation>
        <location evidence="1">Membrane</location>
    </subcellularLocation>
</comment>
<gene>
    <name evidence="8" type="primary">Necator_chrII.g8684</name>
    <name evidence="8" type="ORF">RB195_020889</name>
</gene>
<feature type="transmembrane region" description="Helical" evidence="6">
    <location>
        <begin position="536"/>
        <end position="553"/>
    </location>
</feature>
<feature type="compositionally biased region" description="Acidic residues" evidence="5">
    <location>
        <begin position="213"/>
        <end position="231"/>
    </location>
</feature>
<evidence type="ECO:0000313" key="9">
    <source>
        <dbReference type="Proteomes" id="UP001303046"/>
    </source>
</evidence>
<dbReference type="InterPro" id="IPR019424">
    <property type="entry name" value="7TM_GPCR_Srsx"/>
</dbReference>
<proteinExistence type="predicted"/>
<sequence>MFELAFIAVCVLILAYIALKVAKSGFFSNLQPVVTESPRYLGKSLTIYYKHHIGAYSGVWTLFKEVRELLPSGATTFGIYYDNPKERDEHLLQSAVGVIFGEDDKLLYTDNYAQQLTRWGYEKMVLPKIERAVEVAQPYTGSLSIFALIYRTYGIIKQFIEDNRLETSIALEFYSNDEIYVSFPLDHVKEFVVPEHLSLEALESKLARKKFDSDEESSESETEQASELEIPEEGEIEDVDDEFFLPLAESKQSEREKKMEQKILMFFEYVRVNASVIDGFDDRINYHIVNTVLGVACTVINFVLLAIFVGYRPFRTRYVLLIQLCVGDLIYSAAVVLTGFQRIRLYSAATHTLTLPVRTTADCASEMWLQLKLIGDLLIPVTIFWMGVERFTAISFPLFYRMNVDGKPLKCFVVPLLSGIFVLASVVFALFTAKYYSHRTYYHCGRKATFGEGFSTFLYISNIFCNVFSTTLNAAAYIKARTMTKNVHRAQRHVDIIRYYLLISVLSTVLVSLPNTIALFQVYVKSVSDAISKPSVWMQTINSGIHFFVYLALNREFRRRAFHLLRPNSGKMENSIKYPESHLDGADSTLIHNGKAVAMDVISYPKS</sequence>
<feature type="transmembrane region" description="Helical" evidence="6">
    <location>
        <begin position="412"/>
        <end position="436"/>
    </location>
</feature>
<comment type="caution">
    <text evidence="8">The sequence shown here is derived from an EMBL/GenBank/DDBJ whole genome shotgun (WGS) entry which is preliminary data.</text>
</comment>
<evidence type="ECO:0000256" key="4">
    <source>
        <dbReference type="ARBA" id="ARBA00023136"/>
    </source>
</evidence>
<evidence type="ECO:0000256" key="5">
    <source>
        <dbReference type="SAM" id="MobiDB-lite"/>
    </source>
</evidence>
<evidence type="ECO:0000256" key="6">
    <source>
        <dbReference type="SAM" id="Phobius"/>
    </source>
</evidence>
<dbReference type="PANTHER" id="PTHR15949">
    <property type="entry name" value="TESTIS-EXPRESSED PROTEIN 264"/>
    <property type="match status" value="1"/>
</dbReference>
<feature type="domain" description="G-protein coupled receptors family 1 profile" evidence="7">
    <location>
        <begin position="300"/>
        <end position="550"/>
    </location>
</feature>
<feature type="transmembrane region" description="Helical" evidence="6">
    <location>
        <begin position="318"/>
        <end position="340"/>
    </location>
</feature>
<evidence type="ECO:0000313" key="8">
    <source>
        <dbReference type="EMBL" id="KAK6739081.1"/>
    </source>
</evidence>
<dbReference type="Proteomes" id="UP001303046">
    <property type="component" value="Unassembled WGS sequence"/>
</dbReference>
<evidence type="ECO:0000256" key="2">
    <source>
        <dbReference type="ARBA" id="ARBA00022692"/>
    </source>
</evidence>
<reference evidence="8 9" key="1">
    <citation type="submission" date="2023-08" db="EMBL/GenBank/DDBJ databases">
        <title>A Necator americanus chromosomal reference genome.</title>
        <authorList>
            <person name="Ilik V."/>
            <person name="Petrzelkova K.J."/>
            <person name="Pardy F."/>
            <person name="Fuh T."/>
            <person name="Niatou-Singa F.S."/>
            <person name="Gouil Q."/>
            <person name="Baker L."/>
            <person name="Ritchie M.E."/>
            <person name="Jex A.R."/>
            <person name="Gazzola D."/>
            <person name="Li H."/>
            <person name="Toshio Fujiwara R."/>
            <person name="Zhan B."/>
            <person name="Aroian R.V."/>
            <person name="Pafco B."/>
            <person name="Schwarz E.M."/>
        </authorList>
    </citation>
    <scope>NUCLEOTIDE SEQUENCE [LARGE SCALE GENOMIC DNA]</scope>
    <source>
        <strain evidence="8 9">Aroian</strain>
        <tissue evidence="8">Whole animal</tissue>
    </source>
</reference>
<dbReference type="PANTHER" id="PTHR15949:SF3">
    <property type="entry name" value="TESTIS-EXPRESSED PROTEIN 264"/>
    <property type="match status" value="1"/>
</dbReference>
<accession>A0ABR1CMF5</accession>
<dbReference type="Pfam" id="PF10320">
    <property type="entry name" value="7TM_GPCR_Srsx"/>
    <property type="match status" value="1"/>
</dbReference>
<feature type="region of interest" description="Disordered" evidence="5">
    <location>
        <begin position="210"/>
        <end position="231"/>
    </location>
</feature>
<evidence type="ECO:0000256" key="3">
    <source>
        <dbReference type="ARBA" id="ARBA00022989"/>
    </source>
</evidence>
<feature type="transmembrane region" description="Helical" evidence="6">
    <location>
        <begin position="377"/>
        <end position="400"/>
    </location>
</feature>
<dbReference type="SUPFAM" id="SSF81321">
    <property type="entry name" value="Family A G protein-coupled receptor-like"/>
    <property type="match status" value="1"/>
</dbReference>
<dbReference type="PROSITE" id="PS50262">
    <property type="entry name" value="G_PROTEIN_RECEP_F1_2"/>
    <property type="match status" value="1"/>
</dbReference>
<keyword evidence="3 6" id="KW-1133">Transmembrane helix</keyword>
<evidence type="ECO:0000256" key="1">
    <source>
        <dbReference type="ARBA" id="ARBA00004370"/>
    </source>
</evidence>
<protein>
    <recommendedName>
        <fullName evidence="7">G-protein coupled receptors family 1 profile domain-containing protein</fullName>
    </recommendedName>
</protein>